<dbReference type="EMBL" id="KN716730">
    <property type="protein sequence ID" value="KJH41967.1"/>
    <property type="molecule type" value="Genomic_DNA"/>
</dbReference>
<proteinExistence type="inferred from homology"/>
<keyword evidence="4 8" id="KW-0863">Zinc-finger</keyword>
<evidence type="ECO:0000259" key="9">
    <source>
        <dbReference type="PROSITE" id="PS51522"/>
    </source>
</evidence>
<feature type="domain" description="Nanos-type" evidence="9">
    <location>
        <begin position="242"/>
        <end position="309"/>
    </location>
</feature>
<evidence type="ECO:0000256" key="1">
    <source>
        <dbReference type="ARBA" id="ARBA00004496"/>
    </source>
</evidence>
<dbReference type="Gene3D" id="4.10.60.30">
    <property type="entry name" value="Nanos, RNA-binding domain"/>
    <property type="match status" value="1"/>
</dbReference>
<dbReference type="GO" id="GO:0005737">
    <property type="term" value="C:cytoplasm"/>
    <property type="evidence" value="ECO:0007669"/>
    <property type="project" value="UniProtKB-SubCell"/>
</dbReference>
<evidence type="ECO:0000256" key="8">
    <source>
        <dbReference type="PROSITE-ProRule" id="PRU00855"/>
    </source>
</evidence>
<evidence type="ECO:0000256" key="6">
    <source>
        <dbReference type="ARBA" id="ARBA00022845"/>
    </source>
</evidence>
<keyword evidence="11" id="KW-1185">Reference proteome</keyword>
<dbReference type="GO" id="GO:0003723">
    <property type="term" value="F:RNA binding"/>
    <property type="evidence" value="ECO:0007669"/>
    <property type="project" value="UniProtKB-UniRule"/>
</dbReference>
<evidence type="ECO:0000256" key="4">
    <source>
        <dbReference type="ARBA" id="ARBA00022771"/>
    </source>
</evidence>
<dbReference type="Proteomes" id="UP000053766">
    <property type="component" value="Unassembled WGS sequence"/>
</dbReference>
<keyword evidence="6 8" id="KW-0810">Translation regulation</keyword>
<reference evidence="11" key="2">
    <citation type="journal article" date="2016" name="Sci. Rep.">
        <title>Dictyocaulus viviparus genome, variome and transcriptome elucidate lungworm biology and support future intervention.</title>
        <authorList>
            <person name="McNulty S.N."/>
            <person name="Strube C."/>
            <person name="Rosa B.A."/>
            <person name="Martin J.C."/>
            <person name="Tyagi R."/>
            <person name="Choi Y.J."/>
            <person name="Wang Q."/>
            <person name="Hallsworth Pepin K."/>
            <person name="Zhang X."/>
            <person name="Ozersky P."/>
            <person name="Wilson R.K."/>
            <person name="Sternberg P.W."/>
            <person name="Gasser R.B."/>
            <person name="Mitreva M."/>
        </authorList>
    </citation>
    <scope>NUCLEOTIDE SEQUENCE [LARGE SCALE GENOMIC DNA]</scope>
    <source>
        <strain evidence="11">HannoverDv2000</strain>
    </source>
</reference>
<evidence type="ECO:0000256" key="2">
    <source>
        <dbReference type="ARBA" id="ARBA00022490"/>
    </source>
</evidence>
<dbReference type="AlphaFoldDB" id="A0A0D8XDX5"/>
<dbReference type="InterPro" id="IPR024161">
    <property type="entry name" value="Znf_nanos-typ"/>
</dbReference>
<dbReference type="STRING" id="29172.A0A0D8XDX5"/>
<evidence type="ECO:0000256" key="5">
    <source>
        <dbReference type="ARBA" id="ARBA00022833"/>
    </source>
</evidence>
<dbReference type="PANTHER" id="PTHR12887">
    <property type="entry name" value="NANOS PROTEIN"/>
    <property type="match status" value="1"/>
</dbReference>
<name>A0A0D8XDX5_DICVI</name>
<reference evidence="10 11" key="1">
    <citation type="submission" date="2013-11" db="EMBL/GenBank/DDBJ databases">
        <title>Draft genome of the bovine lungworm Dictyocaulus viviparus.</title>
        <authorList>
            <person name="Mitreva M."/>
        </authorList>
    </citation>
    <scope>NUCLEOTIDE SEQUENCE [LARGE SCALE GENOMIC DNA]</scope>
    <source>
        <strain evidence="10 11">HannoverDv2000</strain>
    </source>
</reference>
<evidence type="ECO:0000256" key="3">
    <source>
        <dbReference type="ARBA" id="ARBA00022723"/>
    </source>
</evidence>
<keyword evidence="3" id="KW-0479">Metal-binding</keyword>
<sequence length="313" mass="35277">MMRRSCKEVSSRLNGNNCRSTVGRHLTKNKVELQFIEKSERNRPFKSREAVTNGPISTIDQGVLSDGSPATVGICDHTENTYPTFGIGELAEEFVSNSPSCHIRMDINRNASEEISTTTPNVVREQNSDKSVPELFRSALSNSTKVNHGVLSLSGALPLINTINQDLANLSLSELATSLALPMLTRSVLNPCFGMDKPLYSQPKFINHNNSDCSTSSITRPRLLRRFQYWSRVLQKKRHKPMCRFCYERYVHMCLDTQRPIPASSDRGMWHGHNMKERGVVTCPHLWATICSHCGATKQYAHTAEYCPFRSKI</sequence>
<dbReference type="PROSITE" id="PS51522">
    <property type="entry name" value="ZF_NANOS"/>
    <property type="match status" value="1"/>
</dbReference>
<dbReference type="InterPro" id="IPR038129">
    <property type="entry name" value="Nanos_sf"/>
</dbReference>
<dbReference type="GO" id="GO:0008270">
    <property type="term" value="F:zinc ion binding"/>
    <property type="evidence" value="ECO:0007669"/>
    <property type="project" value="UniProtKB-KW"/>
</dbReference>
<accession>A0A0D8XDX5</accession>
<evidence type="ECO:0000256" key="7">
    <source>
        <dbReference type="ARBA" id="ARBA00022884"/>
    </source>
</evidence>
<comment type="subcellular location">
    <subcellularLocation>
        <location evidence="1">Cytoplasm</location>
    </subcellularLocation>
</comment>
<evidence type="ECO:0000313" key="11">
    <source>
        <dbReference type="Proteomes" id="UP000053766"/>
    </source>
</evidence>
<dbReference type="Pfam" id="PF05741">
    <property type="entry name" value="zf-nanos"/>
    <property type="match status" value="1"/>
</dbReference>
<dbReference type="OrthoDB" id="5864971at2759"/>
<keyword evidence="7 8" id="KW-0694">RNA-binding</keyword>
<keyword evidence="5" id="KW-0862">Zinc</keyword>
<evidence type="ECO:0000313" key="10">
    <source>
        <dbReference type="EMBL" id="KJH41967.1"/>
    </source>
</evidence>
<keyword evidence="2" id="KW-0963">Cytoplasm</keyword>
<protein>
    <submittedName>
        <fullName evidence="10">Nanos RNA binding domain protein</fullName>
    </submittedName>
</protein>
<comment type="similarity">
    <text evidence="8">Belongs to the nanos family.</text>
</comment>
<gene>
    <name evidence="10" type="ORF">DICVIV_12051</name>
</gene>
<dbReference type="GO" id="GO:0006417">
    <property type="term" value="P:regulation of translation"/>
    <property type="evidence" value="ECO:0007669"/>
    <property type="project" value="UniProtKB-UniRule"/>
</dbReference>
<organism evidence="10 11">
    <name type="scientific">Dictyocaulus viviparus</name>
    <name type="common">Bovine lungworm</name>
    <dbReference type="NCBI Taxonomy" id="29172"/>
    <lineage>
        <taxon>Eukaryota</taxon>
        <taxon>Metazoa</taxon>
        <taxon>Ecdysozoa</taxon>
        <taxon>Nematoda</taxon>
        <taxon>Chromadorea</taxon>
        <taxon>Rhabditida</taxon>
        <taxon>Rhabditina</taxon>
        <taxon>Rhabditomorpha</taxon>
        <taxon>Strongyloidea</taxon>
        <taxon>Metastrongylidae</taxon>
        <taxon>Dictyocaulus</taxon>
    </lineage>
</organism>
<dbReference type="InterPro" id="IPR008705">
    <property type="entry name" value="Nanos/Xcar2"/>
</dbReference>